<gene>
    <name evidence="1" type="ORF">E2C01_001172</name>
</gene>
<protein>
    <submittedName>
        <fullName evidence="1">Uncharacterized protein</fullName>
    </submittedName>
</protein>
<evidence type="ECO:0000313" key="2">
    <source>
        <dbReference type="Proteomes" id="UP000324222"/>
    </source>
</evidence>
<dbReference type="EMBL" id="VSRR010000035">
    <property type="protein sequence ID" value="MPC08584.1"/>
    <property type="molecule type" value="Genomic_DNA"/>
</dbReference>
<evidence type="ECO:0000313" key="1">
    <source>
        <dbReference type="EMBL" id="MPC08584.1"/>
    </source>
</evidence>
<name>A0A5B7CIQ8_PORTR</name>
<dbReference type="Proteomes" id="UP000324222">
    <property type="component" value="Unassembled WGS sequence"/>
</dbReference>
<sequence>MPLLLLEWRQARTDDQPVFRSCRKPSLFKLSLGGRTVPTSMLPINHAIDVSSPIHPLNQLVSDPSHRPVLVTDQLRVTSQWFRNSGLRQNGGQFRAMPR</sequence>
<comment type="caution">
    <text evidence="1">The sequence shown here is derived from an EMBL/GenBank/DDBJ whole genome shotgun (WGS) entry which is preliminary data.</text>
</comment>
<accession>A0A5B7CIQ8</accession>
<keyword evidence="2" id="KW-1185">Reference proteome</keyword>
<dbReference type="AlphaFoldDB" id="A0A5B7CIQ8"/>
<organism evidence="1 2">
    <name type="scientific">Portunus trituberculatus</name>
    <name type="common">Swimming crab</name>
    <name type="synonym">Neptunus trituberculatus</name>
    <dbReference type="NCBI Taxonomy" id="210409"/>
    <lineage>
        <taxon>Eukaryota</taxon>
        <taxon>Metazoa</taxon>
        <taxon>Ecdysozoa</taxon>
        <taxon>Arthropoda</taxon>
        <taxon>Crustacea</taxon>
        <taxon>Multicrustacea</taxon>
        <taxon>Malacostraca</taxon>
        <taxon>Eumalacostraca</taxon>
        <taxon>Eucarida</taxon>
        <taxon>Decapoda</taxon>
        <taxon>Pleocyemata</taxon>
        <taxon>Brachyura</taxon>
        <taxon>Eubrachyura</taxon>
        <taxon>Portunoidea</taxon>
        <taxon>Portunidae</taxon>
        <taxon>Portuninae</taxon>
        <taxon>Portunus</taxon>
    </lineage>
</organism>
<reference evidence="1 2" key="1">
    <citation type="submission" date="2019-05" db="EMBL/GenBank/DDBJ databases">
        <title>Another draft genome of Portunus trituberculatus and its Hox gene families provides insights of decapod evolution.</title>
        <authorList>
            <person name="Jeong J.-H."/>
            <person name="Song I."/>
            <person name="Kim S."/>
            <person name="Choi T."/>
            <person name="Kim D."/>
            <person name="Ryu S."/>
            <person name="Kim W."/>
        </authorList>
    </citation>
    <scope>NUCLEOTIDE SEQUENCE [LARGE SCALE GENOMIC DNA]</scope>
    <source>
        <tissue evidence="1">Muscle</tissue>
    </source>
</reference>
<proteinExistence type="predicted"/>